<accession>A0A6N3AGB6</accession>
<name>A0A447UEF3_9STRE</name>
<reference evidence="1" key="1">
    <citation type="submission" date="2019-11" db="EMBL/GenBank/DDBJ databases">
        <authorList>
            <person name="Feng L."/>
        </authorList>
    </citation>
    <scope>NUCLEOTIDE SEQUENCE</scope>
    <source>
        <strain evidence="1">SLutetiensisLFYP71</strain>
    </source>
</reference>
<dbReference type="EMBL" id="CACRUI010000011">
    <property type="protein sequence ID" value="VYT91419.1"/>
    <property type="molecule type" value="Genomic_DNA"/>
</dbReference>
<proteinExistence type="predicted"/>
<dbReference type="AlphaFoldDB" id="A0A447UEF3"/>
<sequence>MRNFKQHFLSLGFGLLIALATLLSHLGPGPMIVKADSSVAWNFSDSSFKDLGQLKSEKTIDGLTLLANEELPLFIKAEEANVSESNYTSALQLIATGSKDKASLKFLVSDNDVIKVVLKSASQTDEGHLVLADSQGQDLTNLTVGVQASEATYTYSGEAGELYLYAKDADLDLFSIQVGATSSDAVSESQLSEATSNSSETTEVDLCQTESADESLIFSSLAASMA</sequence>
<evidence type="ECO:0000313" key="1">
    <source>
        <dbReference type="EMBL" id="VYT91419.1"/>
    </source>
</evidence>
<protein>
    <submittedName>
        <fullName evidence="1">Uncharacterized protein</fullName>
    </submittedName>
</protein>
<dbReference type="RefSeq" id="WP_231853212.1">
    <property type="nucleotide sequence ID" value="NZ_CACRUI010000011.1"/>
</dbReference>
<organism evidence="1">
    <name type="scientific">Streptococcus lutetiensis</name>
    <dbReference type="NCBI Taxonomy" id="150055"/>
    <lineage>
        <taxon>Bacteria</taxon>
        <taxon>Bacillati</taxon>
        <taxon>Bacillota</taxon>
        <taxon>Bacilli</taxon>
        <taxon>Lactobacillales</taxon>
        <taxon>Streptococcaceae</taxon>
        <taxon>Streptococcus</taxon>
    </lineage>
</organism>
<accession>A0A447UEF3</accession>
<gene>
    <name evidence="1" type="ORF">SLLFYP71_01009</name>
</gene>